<evidence type="ECO:0000313" key="3">
    <source>
        <dbReference type="Proteomes" id="UP000284021"/>
    </source>
</evidence>
<dbReference type="OrthoDB" id="6903763at2"/>
<name>A0A418XP80_9PSED</name>
<accession>A0A418XP80</accession>
<dbReference type="AlphaFoldDB" id="A0A418XP80"/>
<evidence type="ECO:0000313" key="2">
    <source>
        <dbReference type="EMBL" id="RJG14303.1"/>
    </source>
</evidence>
<feature type="signal peptide" evidence="1">
    <location>
        <begin position="1"/>
        <end position="19"/>
    </location>
</feature>
<evidence type="ECO:0000256" key="1">
    <source>
        <dbReference type="SAM" id="SignalP"/>
    </source>
</evidence>
<sequence length="85" mass="9264">MKTILTGLALASLCPLALATSMDASHELPVEVYNYSMELDIAKVIAIDTPPYVCEVVPTRMTYEDSKGQRHILEYLVWGGGCSGD</sequence>
<dbReference type="EMBL" id="QYUR01000002">
    <property type="protein sequence ID" value="RJG14303.1"/>
    <property type="molecule type" value="Genomic_DNA"/>
</dbReference>
<protein>
    <submittedName>
        <fullName evidence="2">DUF2790 domain-containing protein</fullName>
    </submittedName>
</protein>
<gene>
    <name evidence="2" type="ORF">D3879_01520</name>
</gene>
<comment type="caution">
    <text evidence="2">The sequence shown here is derived from an EMBL/GenBank/DDBJ whole genome shotgun (WGS) entry which is preliminary data.</text>
</comment>
<dbReference type="Pfam" id="PF10976">
    <property type="entry name" value="DUF2790"/>
    <property type="match status" value="1"/>
</dbReference>
<proteinExistence type="predicted"/>
<dbReference type="Gene3D" id="2.30.140.50">
    <property type="entry name" value="Protein of unknown function DUF2790"/>
    <property type="match status" value="1"/>
</dbReference>
<dbReference type="Proteomes" id="UP000284021">
    <property type="component" value="Unassembled WGS sequence"/>
</dbReference>
<reference evidence="2 3" key="1">
    <citation type="submission" date="2018-09" db="EMBL/GenBank/DDBJ databases">
        <authorList>
            <person name="Zhu H."/>
        </authorList>
    </citation>
    <scope>NUCLEOTIDE SEQUENCE [LARGE SCALE GENOMIC DNA]</scope>
    <source>
        <strain evidence="2 3">K1S02-6</strain>
    </source>
</reference>
<organism evidence="2 3">
    <name type="scientific">Pseudomonas cavernicola</name>
    <dbReference type="NCBI Taxonomy" id="2320866"/>
    <lineage>
        <taxon>Bacteria</taxon>
        <taxon>Pseudomonadati</taxon>
        <taxon>Pseudomonadota</taxon>
        <taxon>Gammaproteobacteria</taxon>
        <taxon>Pseudomonadales</taxon>
        <taxon>Pseudomonadaceae</taxon>
        <taxon>Pseudomonas</taxon>
    </lineage>
</organism>
<keyword evidence="3" id="KW-1185">Reference proteome</keyword>
<feature type="chain" id="PRO_5019453492" evidence="1">
    <location>
        <begin position="20"/>
        <end position="85"/>
    </location>
</feature>
<dbReference type="RefSeq" id="WP_119954851.1">
    <property type="nucleotide sequence ID" value="NZ_QYUR01000002.1"/>
</dbReference>
<dbReference type="InterPro" id="IPR021245">
    <property type="entry name" value="DUF2790"/>
</dbReference>
<keyword evidence="1" id="KW-0732">Signal</keyword>